<dbReference type="InterPro" id="IPR020550">
    <property type="entry name" value="Inositol_monophosphatase_CS"/>
</dbReference>
<dbReference type="OrthoDB" id="10254945at2759"/>
<dbReference type="PANTHER" id="PTHR20854">
    <property type="entry name" value="INOSITOL MONOPHOSPHATASE"/>
    <property type="match status" value="1"/>
</dbReference>
<accession>A0A6A6P2B6</accession>
<dbReference type="FunFam" id="3.30.540.10:FF:000004">
    <property type="entry name" value="Inositol-1-monophosphatase"/>
    <property type="match status" value="1"/>
</dbReference>
<dbReference type="Gene3D" id="3.40.190.80">
    <property type="match status" value="1"/>
</dbReference>
<dbReference type="GO" id="GO:0046854">
    <property type="term" value="P:phosphatidylinositol phosphate biosynthetic process"/>
    <property type="evidence" value="ECO:0007669"/>
    <property type="project" value="InterPro"/>
</dbReference>
<dbReference type="PANTHER" id="PTHR20854:SF4">
    <property type="entry name" value="INOSITOL-1-MONOPHOSPHATASE-RELATED"/>
    <property type="match status" value="1"/>
</dbReference>
<evidence type="ECO:0000313" key="10">
    <source>
        <dbReference type="Proteomes" id="UP000799766"/>
    </source>
</evidence>
<evidence type="ECO:0000313" key="9">
    <source>
        <dbReference type="EMBL" id="KAF2457964.1"/>
    </source>
</evidence>
<keyword evidence="5 8" id="KW-0378">Hydrolase</keyword>
<evidence type="ECO:0000256" key="7">
    <source>
        <dbReference type="PIRSR" id="PIRSR600760-2"/>
    </source>
</evidence>
<dbReference type="GO" id="GO:0046872">
    <property type="term" value="F:metal ion binding"/>
    <property type="evidence" value="ECO:0007669"/>
    <property type="project" value="UniProtKB-KW"/>
</dbReference>
<evidence type="ECO:0000256" key="3">
    <source>
        <dbReference type="ARBA" id="ARBA00009759"/>
    </source>
</evidence>
<feature type="binding site" evidence="7">
    <location>
        <position position="92"/>
    </location>
    <ligand>
        <name>Mg(2+)</name>
        <dbReference type="ChEBI" id="CHEBI:18420"/>
        <label>1</label>
        <note>catalytic</note>
    </ligand>
</feature>
<comment type="cofactor">
    <cofactor evidence="2 7 8">
        <name>Mg(2+)</name>
        <dbReference type="ChEBI" id="CHEBI:18420"/>
    </cofactor>
</comment>
<evidence type="ECO:0000256" key="6">
    <source>
        <dbReference type="ARBA" id="ARBA00022842"/>
    </source>
</evidence>
<comment type="pathway">
    <text evidence="8">Polyol metabolism; myo-inositol biosynthesis; myo-inositol from D-glucose 6-phosphate: step 2/2.</text>
</comment>
<keyword evidence="10" id="KW-1185">Reference proteome</keyword>
<dbReference type="InterPro" id="IPR033942">
    <property type="entry name" value="IMPase"/>
</dbReference>
<feature type="binding site" evidence="7">
    <location>
        <position position="89"/>
    </location>
    <ligand>
        <name>Mg(2+)</name>
        <dbReference type="ChEBI" id="CHEBI:18420"/>
        <label>1</label>
        <note>catalytic</note>
    </ligand>
</feature>
<comment type="catalytic activity">
    <reaction evidence="1 8">
        <text>a myo-inositol phosphate + H2O = myo-inositol + phosphate</text>
        <dbReference type="Rhea" id="RHEA:24056"/>
        <dbReference type="ChEBI" id="CHEBI:15377"/>
        <dbReference type="ChEBI" id="CHEBI:17268"/>
        <dbReference type="ChEBI" id="CHEBI:43474"/>
        <dbReference type="ChEBI" id="CHEBI:84139"/>
        <dbReference type="EC" id="3.1.3.25"/>
    </reaction>
</comment>
<dbReference type="GO" id="GO:0006021">
    <property type="term" value="P:inositol biosynthetic process"/>
    <property type="evidence" value="ECO:0007669"/>
    <property type="project" value="UniProtKB-UniPathway"/>
</dbReference>
<comment type="similarity">
    <text evidence="3 8">Belongs to the inositol monophosphatase superfamily.</text>
</comment>
<dbReference type="CDD" id="cd01639">
    <property type="entry name" value="IMPase"/>
    <property type="match status" value="1"/>
</dbReference>
<dbReference type="Gene3D" id="3.30.540.10">
    <property type="entry name" value="Fructose-1,6-Bisphosphatase, subunit A, domain 1"/>
    <property type="match status" value="1"/>
</dbReference>
<dbReference type="UniPathway" id="UPA00823">
    <property type="reaction ID" value="UER00788"/>
</dbReference>
<reference evidence="9" key="1">
    <citation type="journal article" date="2020" name="Stud. Mycol.">
        <title>101 Dothideomycetes genomes: a test case for predicting lifestyles and emergence of pathogens.</title>
        <authorList>
            <person name="Haridas S."/>
            <person name="Albert R."/>
            <person name="Binder M."/>
            <person name="Bloem J."/>
            <person name="Labutti K."/>
            <person name="Salamov A."/>
            <person name="Andreopoulos B."/>
            <person name="Baker S."/>
            <person name="Barry K."/>
            <person name="Bills G."/>
            <person name="Bluhm B."/>
            <person name="Cannon C."/>
            <person name="Castanera R."/>
            <person name="Culley D."/>
            <person name="Daum C."/>
            <person name="Ezra D."/>
            <person name="Gonzalez J."/>
            <person name="Henrissat B."/>
            <person name="Kuo A."/>
            <person name="Liang C."/>
            <person name="Lipzen A."/>
            <person name="Lutzoni F."/>
            <person name="Magnuson J."/>
            <person name="Mondo S."/>
            <person name="Nolan M."/>
            <person name="Ohm R."/>
            <person name="Pangilinan J."/>
            <person name="Park H.-J."/>
            <person name="Ramirez L."/>
            <person name="Alfaro M."/>
            <person name="Sun H."/>
            <person name="Tritt A."/>
            <person name="Yoshinaga Y."/>
            <person name="Zwiers L.-H."/>
            <person name="Turgeon B."/>
            <person name="Goodwin S."/>
            <person name="Spatafora J."/>
            <person name="Crous P."/>
            <person name="Grigoriev I."/>
        </authorList>
    </citation>
    <scope>NUCLEOTIDE SEQUENCE</scope>
    <source>
        <strain evidence="9">ATCC 16933</strain>
    </source>
</reference>
<dbReference type="Proteomes" id="UP000799766">
    <property type="component" value="Unassembled WGS sequence"/>
</dbReference>
<evidence type="ECO:0000256" key="5">
    <source>
        <dbReference type="ARBA" id="ARBA00022801"/>
    </source>
</evidence>
<protein>
    <recommendedName>
        <fullName evidence="8">Inositol-1-monophosphatase</fullName>
        <ecNumber evidence="8">3.1.3.25</ecNumber>
    </recommendedName>
</protein>
<evidence type="ECO:0000256" key="4">
    <source>
        <dbReference type="ARBA" id="ARBA00022723"/>
    </source>
</evidence>
<evidence type="ECO:0000256" key="8">
    <source>
        <dbReference type="RuleBase" id="RU364068"/>
    </source>
</evidence>
<sequence length="294" mass="31782">MADLNLHEIHDYLIELAQKAGDMITSAHPTVDATDSKKNSADLVTETDTAVENLISTSLSAKYPKISFMGEETYKPGDRLSSSPTFVVDPIDGTNNFVHSYPYVSISLGLTIDREPVLGVVYNPFTQTLYSAIKGSGAFMNRSTRLPLRSAVPPLGRVSNALVCSEWGSARAGNDFAVRCATYAALMREQEHADGPGGMAHGMRMFGSAALNLCGVASGALDCYWEAGIWAWDVCAGWAILTEAGGLMVDANPGNWKPEVDDRRVLAVRKGEGQKEFVEEFWGLVQGRLEVGPE</sequence>
<dbReference type="PRINTS" id="PR00377">
    <property type="entry name" value="IMPHPHTASES"/>
</dbReference>
<evidence type="ECO:0000256" key="1">
    <source>
        <dbReference type="ARBA" id="ARBA00001033"/>
    </source>
</evidence>
<proteinExistence type="inferred from homology"/>
<feature type="binding site" evidence="7">
    <location>
        <position position="91"/>
    </location>
    <ligand>
        <name>Mg(2+)</name>
        <dbReference type="ChEBI" id="CHEBI:18420"/>
        <label>1</label>
        <note>catalytic</note>
    </ligand>
</feature>
<name>A0A6A6P2B6_9PEZI</name>
<dbReference type="PROSITE" id="PS00630">
    <property type="entry name" value="IMP_2"/>
    <property type="match status" value="1"/>
</dbReference>
<dbReference type="EMBL" id="MU001679">
    <property type="protein sequence ID" value="KAF2457964.1"/>
    <property type="molecule type" value="Genomic_DNA"/>
</dbReference>
<gene>
    <name evidence="9" type="ORF">BDY21DRAFT_320351</name>
</gene>
<keyword evidence="4 7" id="KW-0479">Metal-binding</keyword>
<dbReference type="PROSITE" id="PS00629">
    <property type="entry name" value="IMP_1"/>
    <property type="match status" value="1"/>
</dbReference>
<evidence type="ECO:0000256" key="2">
    <source>
        <dbReference type="ARBA" id="ARBA00001946"/>
    </source>
</evidence>
<feature type="binding site" evidence="7">
    <location>
        <position position="71"/>
    </location>
    <ligand>
        <name>Mg(2+)</name>
        <dbReference type="ChEBI" id="CHEBI:18420"/>
        <label>1</label>
        <note>catalytic</note>
    </ligand>
</feature>
<dbReference type="EC" id="3.1.3.25" evidence="8"/>
<dbReference type="Pfam" id="PF00459">
    <property type="entry name" value="Inositol_P"/>
    <property type="match status" value="1"/>
</dbReference>
<dbReference type="AlphaFoldDB" id="A0A6A6P2B6"/>
<dbReference type="InterPro" id="IPR000760">
    <property type="entry name" value="Inositol_monophosphatase-like"/>
</dbReference>
<dbReference type="GO" id="GO:0008934">
    <property type="term" value="F:inositol monophosphate 1-phosphatase activity"/>
    <property type="evidence" value="ECO:0007669"/>
    <property type="project" value="InterPro"/>
</dbReference>
<dbReference type="SUPFAM" id="SSF56655">
    <property type="entry name" value="Carbohydrate phosphatase"/>
    <property type="match status" value="1"/>
</dbReference>
<feature type="binding site" evidence="7">
    <location>
        <position position="233"/>
    </location>
    <ligand>
        <name>Mg(2+)</name>
        <dbReference type="ChEBI" id="CHEBI:18420"/>
        <label>1</label>
        <note>catalytic</note>
    </ligand>
</feature>
<organism evidence="9 10">
    <name type="scientific">Lineolata rhizophorae</name>
    <dbReference type="NCBI Taxonomy" id="578093"/>
    <lineage>
        <taxon>Eukaryota</taxon>
        <taxon>Fungi</taxon>
        <taxon>Dikarya</taxon>
        <taxon>Ascomycota</taxon>
        <taxon>Pezizomycotina</taxon>
        <taxon>Dothideomycetes</taxon>
        <taxon>Dothideomycetes incertae sedis</taxon>
        <taxon>Lineolatales</taxon>
        <taxon>Lineolataceae</taxon>
        <taxon>Lineolata</taxon>
    </lineage>
</organism>
<keyword evidence="6 7" id="KW-0460">Magnesium</keyword>
<dbReference type="InterPro" id="IPR020583">
    <property type="entry name" value="Inositol_monoP_metal-BS"/>
</dbReference>
<dbReference type="GO" id="GO:0007165">
    <property type="term" value="P:signal transduction"/>
    <property type="evidence" value="ECO:0007669"/>
    <property type="project" value="TreeGrafter"/>
</dbReference>